<dbReference type="GO" id="GO:0005524">
    <property type="term" value="F:ATP binding"/>
    <property type="evidence" value="ECO:0007669"/>
    <property type="project" value="UniProtKB-KW"/>
</dbReference>
<name>A0A2H0V8A4_9BACT</name>
<protein>
    <recommendedName>
        <fullName evidence="5">AAA+ ATPase domain-containing protein</fullName>
    </recommendedName>
</protein>
<comment type="similarity">
    <text evidence="1">Belongs to the GSP E family.</text>
</comment>
<dbReference type="GO" id="GO:0005886">
    <property type="term" value="C:plasma membrane"/>
    <property type="evidence" value="ECO:0007669"/>
    <property type="project" value="TreeGrafter"/>
</dbReference>
<dbReference type="SUPFAM" id="SSF160246">
    <property type="entry name" value="EspE N-terminal domain-like"/>
    <property type="match status" value="1"/>
</dbReference>
<dbReference type="Pfam" id="PF05157">
    <property type="entry name" value="MshEN"/>
    <property type="match status" value="1"/>
</dbReference>
<feature type="compositionally biased region" description="Polar residues" evidence="4">
    <location>
        <begin position="1"/>
        <end position="13"/>
    </location>
</feature>
<evidence type="ECO:0000313" key="6">
    <source>
        <dbReference type="EMBL" id="PIR95298.1"/>
    </source>
</evidence>
<evidence type="ECO:0000313" key="7">
    <source>
        <dbReference type="Proteomes" id="UP000229972"/>
    </source>
</evidence>
<dbReference type="Gene3D" id="3.40.50.300">
    <property type="entry name" value="P-loop containing nucleotide triphosphate hydrolases"/>
    <property type="match status" value="2"/>
</dbReference>
<feature type="region of interest" description="Disordered" evidence="4">
    <location>
        <begin position="1"/>
        <end position="21"/>
    </location>
</feature>
<comment type="caution">
    <text evidence="6">The sequence shown here is derived from an EMBL/GenBank/DDBJ whole genome shotgun (WGS) entry which is preliminary data.</text>
</comment>
<dbReference type="InterPro" id="IPR037257">
    <property type="entry name" value="T2SS_E_N_sf"/>
</dbReference>
<gene>
    <name evidence="6" type="ORF">COT93_03045</name>
</gene>
<sequence>MSDFASISNLTNPTDDEESVAGRFTKKQEEIKLKEIEKQANQTAQGLGLDYVNLATFPISPEALSLLSEERAREIGAISFFYDGKHIRVACVEPNEEITTELARLGDQYFADVKLYIISPTSLMTALEAYKSLPKITKLDSGVSIDEASLNKFQDAIDNYKSLNDKINEVNITDVVTLILATTLKVGGSDIHIEAEENGVAVRIRIDGVLQEAAIIDRDKWSRIISRLKILARVKINISNTPQDGRYTIYLKDKKIDVRCSFLPTSYGESVVMRILDSSSTILELASLGVRSEIMPILNREIAKPNGLILGVGPTGSGKTTTLYSIVNKLNKPGTKIITLEDPIEYQLPGINQSQIDEKRGYTFASGLRSLLRQDPNIIMVGEIRDLETAEIAVQSSITGHLVLSSLHTNDAAGTIPRLVDLGVKPYFLVPSINVVIGQRLIRKLCPKCRQEHELDVNEAEQVNKILAVVSPKAGIEIPSILPKVYTAGPGCEHCNNIGYKDRTGIFEIFTMSDKIKQLTVDNNSSFKILQQAIEDGMITMLQDGVLKALDGMTSLEEVYRVVGNFDYVNDLYDVVISQTIGRGVKIKPEEMATAEKLSKDISQAGATIKEIPVGELISLIMALGAISDAGDIHIEPTEHDVKVRFRIDGVMHDILSLPKTSYLQILSEIKILAGAPTNIKRATFDGRFTIYLPTNKIDCRLSIIAGGYGETIVVRLLSTSAANLEMAKLGITSVSLKSLELAMKKTRGIILTTGPTGSGKTTTLYSILNQLNKPDVKIITVEDPIEYQLAGVMQTQIDEERGYTFAAAMRSLLRQNPNIMMIGEIRDNETAKIAIEAALTGHLVLSTIHANNAAGAISRFVGLGLERQTLANSIEFTIGQRLVRRLCPVCKKVANTSPEDLQKVKDILASIQNKDVSIPDKIEFYEPVGCEKCSNIGYKGRIGLYEAITMSPTIQKLIQKDGITDFEIEEAAIADGTVTMLQDGVLKALNGDTSLEEVFRVI</sequence>
<feature type="domain" description="AAA+ ATPase" evidence="5">
    <location>
        <begin position="747"/>
        <end position="889"/>
    </location>
</feature>
<evidence type="ECO:0000259" key="5">
    <source>
        <dbReference type="SMART" id="SM00382"/>
    </source>
</evidence>
<dbReference type="Gene3D" id="3.30.450.90">
    <property type="match status" value="2"/>
</dbReference>
<dbReference type="InterPro" id="IPR027417">
    <property type="entry name" value="P-loop_NTPase"/>
</dbReference>
<evidence type="ECO:0000256" key="3">
    <source>
        <dbReference type="ARBA" id="ARBA00022840"/>
    </source>
</evidence>
<reference evidence="7" key="1">
    <citation type="submission" date="2017-09" db="EMBL/GenBank/DDBJ databases">
        <title>Depth-based differentiation of microbial function through sediment-hosted aquifers and enrichment of novel symbionts in the deep terrestrial subsurface.</title>
        <authorList>
            <person name="Probst A.J."/>
            <person name="Ladd B."/>
            <person name="Jarett J.K."/>
            <person name="Geller-Mcgrath D.E."/>
            <person name="Sieber C.M.K."/>
            <person name="Emerson J.B."/>
            <person name="Anantharaman K."/>
            <person name="Thomas B.C."/>
            <person name="Malmstrom R."/>
            <person name="Stieglmeier M."/>
            <person name="Klingl A."/>
            <person name="Woyke T."/>
            <person name="Ryan C.M."/>
            <person name="Banfield J.F."/>
        </authorList>
    </citation>
    <scope>NUCLEOTIDE SEQUENCE [LARGE SCALE GENOMIC DNA]</scope>
</reference>
<dbReference type="GO" id="GO:0016887">
    <property type="term" value="F:ATP hydrolysis activity"/>
    <property type="evidence" value="ECO:0007669"/>
    <property type="project" value="TreeGrafter"/>
</dbReference>
<keyword evidence="3" id="KW-0067">ATP-binding</keyword>
<organism evidence="6 7">
    <name type="scientific">Candidatus Falkowbacteria bacterium CG10_big_fil_rev_8_21_14_0_10_37_18</name>
    <dbReference type="NCBI Taxonomy" id="1974562"/>
    <lineage>
        <taxon>Bacteria</taxon>
        <taxon>Candidatus Falkowiibacteriota</taxon>
    </lineage>
</organism>
<dbReference type="InterPro" id="IPR001482">
    <property type="entry name" value="T2SS/T4SS_dom"/>
</dbReference>
<dbReference type="SUPFAM" id="SSF52540">
    <property type="entry name" value="P-loop containing nucleoside triphosphate hydrolases"/>
    <property type="match status" value="2"/>
</dbReference>
<dbReference type="Proteomes" id="UP000229972">
    <property type="component" value="Unassembled WGS sequence"/>
</dbReference>
<dbReference type="PANTHER" id="PTHR30258:SF1">
    <property type="entry name" value="PROTEIN TRANSPORT PROTEIN HOFB HOMOLOG"/>
    <property type="match status" value="1"/>
</dbReference>
<evidence type="ECO:0000256" key="2">
    <source>
        <dbReference type="ARBA" id="ARBA00022741"/>
    </source>
</evidence>
<dbReference type="Pfam" id="PF00437">
    <property type="entry name" value="T2SSE"/>
    <property type="match status" value="2"/>
</dbReference>
<dbReference type="InterPro" id="IPR003593">
    <property type="entry name" value="AAA+_ATPase"/>
</dbReference>
<dbReference type="AlphaFoldDB" id="A0A2H0V8A4"/>
<evidence type="ECO:0000256" key="4">
    <source>
        <dbReference type="SAM" id="MobiDB-lite"/>
    </source>
</evidence>
<dbReference type="EMBL" id="PFAL01000029">
    <property type="protein sequence ID" value="PIR95298.1"/>
    <property type="molecule type" value="Genomic_DNA"/>
</dbReference>
<proteinExistence type="inferred from homology"/>
<dbReference type="CDD" id="cd01129">
    <property type="entry name" value="PulE-GspE-like"/>
    <property type="match status" value="2"/>
</dbReference>
<feature type="domain" description="AAA+ ATPase" evidence="5">
    <location>
        <begin position="305"/>
        <end position="426"/>
    </location>
</feature>
<evidence type="ECO:0000256" key="1">
    <source>
        <dbReference type="ARBA" id="ARBA00006611"/>
    </source>
</evidence>
<dbReference type="FunFam" id="3.40.50.300:FF:000398">
    <property type="entry name" value="Type IV pilus assembly ATPase PilB"/>
    <property type="match status" value="2"/>
</dbReference>
<dbReference type="SMART" id="SM00382">
    <property type="entry name" value="AAA"/>
    <property type="match status" value="2"/>
</dbReference>
<dbReference type="PANTHER" id="PTHR30258">
    <property type="entry name" value="TYPE II SECRETION SYSTEM PROTEIN GSPE-RELATED"/>
    <property type="match status" value="1"/>
</dbReference>
<dbReference type="InterPro" id="IPR007831">
    <property type="entry name" value="T2SS_GspE_N"/>
</dbReference>
<keyword evidence="2" id="KW-0547">Nucleotide-binding</keyword>
<accession>A0A2H0V8A4</accession>